<dbReference type="InterPro" id="IPR006336">
    <property type="entry name" value="GCS2"/>
</dbReference>
<dbReference type="NCBIfam" id="NF010044">
    <property type="entry name" value="PRK13517.1-4"/>
    <property type="match status" value="1"/>
</dbReference>
<evidence type="ECO:0000256" key="2">
    <source>
        <dbReference type="ARBA" id="ARBA00022741"/>
    </source>
</evidence>
<name>A0A9X2KH71_9MICC</name>
<comment type="similarity">
    <text evidence="5">Belongs to the glutamate--cysteine ligase type 2 family. YbdK subfamily.</text>
</comment>
<keyword evidence="2 5" id="KW-0547">Nucleotide-binding</keyword>
<dbReference type="Pfam" id="PF04107">
    <property type="entry name" value="GCS2"/>
    <property type="match status" value="1"/>
</dbReference>
<accession>A0A9X2KH71</accession>
<dbReference type="NCBIfam" id="NF010042">
    <property type="entry name" value="PRK13517.1-2"/>
    <property type="match status" value="1"/>
</dbReference>
<dbReference type="AlphaFoldDB" id="A0A9X2KH71"/>
<evidence type="ECO:0000256" key="5">
    <source>
        <dbReference type="HAMAP-Rule" id="MF_01609"/>
    </source>
</evidence>
<dbReference type="PANTHER" id="PTHR36510">
    <property type="entry name" value="GLUTAMATE--CYSTEINE LIGASE 2-RELATED"/>
    <property type="match status" value="1"/>
</dbReference>
<dbReference type="GO" id="GO:0004357">
    <property type="term" value="F:glutamate-cysteine ligase activity"/>
    <property type="evidence" value="ECO:0007669"/>
    <property type="project" value="UniProtKB-EC"/>
</dbReference>
<comment type="catalytic activity">
    <reaction evidence="4 5">
        <text>L-cysteine + L-glutamate + ATP = gamma-L-glutamyl-L-cysteine + ADP + phosphate + H(+)</text>
        <dbReference type="Rhea" id="RHEA:13285"/>
        <dbReference type="ChEBI" id="CHEBI:15378"/>
        <dbReference type="ChEBI" id="CHEBI:29985"/>
        <dbReference type="ChEBI" id="CHEBI:30616"/>
        <dbReference type="ChEBI" id="CHEBI:35235"/>
        <dbReference type="ChEBI" id="CHEBI:43474"/>
        <dbReference type="ChEBI" id="CHEBI:58173"/>
        <dbReference type="ChEBI" id="CHEBI:456216"/>
        <dbReference type="EC" id="6.3.2.2"/>
    </reaction>
</comment>
<sequence>MIEFSRSAPSTLGVEWEVALVDRKTGATRPAAEEVFDAIEATEPSLAHPDGQAPHIAREFLANTVEMVTGVASSVAEATDQLQDLTEKLHALTDPLGIDLFSAGTHPLAEWRTEQISAKERYQKVLDRTQYWGHQMLMYGIHVHVGLDSRDKALPAVNQLVNYYPHLLALSANSPYWGGHDTGYASQRAMIFQQIPTAGLPFGFEEWHEFEDYTRDLLQTGVIDEPSENRWDVRPVAQYGTVEMRVCDGVSTLEEIGALTALTQCLVEETSRRVDAGERIPVMPRWHAEENKWRAARYGIEAIIIQDAQNNERLVTDDTIDLLNRLEPIARQLGCSEELTGIERIIERGPGYLRQRRVAKDAGGDLRAVVQDITDLTRHGFRD</sequence>
<dbReference type="InterPro" id="IPR011793">
    <property type="entry name" value="YbdK"/>
</dbReference>
<organism evidence="6 7">
    <name type="scientific">Rothia santali</name>
    <dbReference type="NCBI Taxonomy" id="2949643"/>
    <lineage>
        <taxon>Bacteria</taxon>
        <taxon>Bacillati</taxon>
        <taxon>Actinomycetota</taxon>
        <taxon>Actinomycetes</taxon>
        <taxon>Micrococcales</taxon>
        <taxon>Micrococcaceae</taxon>
        <taxon>Rothia</taxon>
    </lineage>
</organism>
<evidence type="ECO:0000313" key="6">
    <source>
        <dbReference type="EMBL" id="MCP3424883.1"/>
    </source>
</evidence>
<dbReference type="NCBIfam" id="NF010043">
    <property type="entry name" value="PRK13517.1-3"/>
    <property type="match status" value="1"/>
</dbReference>
<dbReference type="PANTHER" id="PTHR36510:SF1">
    <property type="entry name" value="GLUTAMATE--CYSTEINE LIGASE 2-RELATED"/>
    <property type="match status" value="1"/>
</dbReference>
<protein>
    <recommendedName>
        <fullName evidence="5">Putative glutamate--cysteine ligase 2</fullName>
        <ecNumber evidence="5">6.3.2.2</ecNumber>
    </recommendedName>
    <alternativeName>
        <fullName evidence="5">Gamma-glutamylcysteine synthetase 2</fullName>
        <shortName evidence="5">GCS 2</shortName>
        <shortName evidence="5">Gamma-GCS 2</shortName>
    </alternativeName>
</protein>
<evidence type="ECO:0000256" key="4">
    <source>
        <dbReference type="ARBA" id="ARBA00048819"/>
    </source>
</evidence>
<keyword evidence="7" id="KW-1185">Reference proteome</keyword>
<dbReference type="RefSeq" id="WP_254164834.1">
    <property type="nucleotide sequence ID" value="NZ_JANAFB010000003.1"/>
</dbReference>
<dbReference type="HAMAP" id="MF_01609">
    <property type="entry name" value="Glu_cys_ligase_2"/>
    <property type="match status" value="1"/>
</dbReference>
<dbReference type="EC" id="6.3.2.2" evidence="5"/>
<dbReference type="GO" id="GO:0042398">
    <property type="term" value="P:modified amino acid biosynthetic process"/>
    <property type="evidence" value="ECO:0007669"/>
    <property type="project" value="InterPro"/>
</dbReference>
<comment type="function">
    <text evidence="5">ATP-dependent carboxylate-amine ligase which exhibits weak glutamate--cysteine ligase activity.</text>
</comment>
<dbReference type="EMBL" id="JANAFB010000003">
    <property type="protein sequence ID" value="MCP3424883.1"/>
    <property type="molecule type" value="Genomic_DNA"/>
</dbReference>
<keyword evidence="1 5" id="KW-0436">Ligase</keyword>
<dbReference type="SUPFAM" id="SSF55931">
    <property type="entry name" value="Glutamine synthetase/guanido kinase"/>
    <property type="match status" value="1"/>
</dbReference>
<evidence type="ECO:0000313" key="7">
    <source>
        <dbReference type="Proteomes" id="UP001139502"/>
    </source>
</evidence>
<comment type="caution">
    <text evidence="6">The sequence shown here is derived from an EMBL/GenBank/DDBJ whole genome shotgun (WGS) entry which is preliminary data.</text>
</comment>
<dbReference type="Gene3D" id="3.30.590.20">
    <property type="match status" value="1"/>
</dbReference>
<evidence type="ECO:0000256" key="1">
    <source>
        <dbReference type="ARBA" id="ARBA00022598"/>
    </source>
</evidence>
<reference evidence="6" key="1">
    <citation type="submission" date="2022-06" db="EMBL/GenBank/DDBJ databases">
        <title>Rothia sp. isolated from sandalwood seedling.</title>
        <authorList>
            <person name="Tuikhar N."/>
            <person name="Kirdat K."/>
            <person name="Thorat V."/>
            <person name="Swetha P."/>
            <person name="Padma S."/>
            <person name="Sundararaj R."/>
            <person name="Yadav A."/>
        </authorList>
    </citation>
    <scope>NUCLEOTIDE SEQUENCE</scope>
    <source>
        <strain evidence="6">AR01</strain>
    </source>
</reference>
<proteinExistence type="inferred from homology"/>
<evidence type="ECO:0000256" key="3">
    <source>
        <dbReference type="ARBA" id="ARBA00022840"/>
    </source>
</evidence>
<dbReference type="NCBIfam" id="TIGR02050">
    <property type="entry name" value="gshA_cyan_rel"/>
    <property type="match status" value="1"/>
</dbReference>
<gene>
    <name evidence="6" type="ORF">NBM05_02265</name>
</gene>
<keyword evidence="3 5" id="KW-0067">ATP-binding</keyword>
<dbReference type="InterPro" id="IPR050141">
    <property type="entry name" value="GCL_type2/YbdK_subfam"/>
</dbReference>
<dbReference type="InterPro" id="IPR014746">
    <property type="entry name" value="Gln_synth/guanido_kin_cat_dom"/>
</dbReference>
<dbReference type="GO" id="GO:0005524">
    <property type="term" value="F:ATP binding"/>
    <property type="evidence" value="ECO:0007669"/>
    <property type="project" value="UniProtKB-KW"/>
</dbReference>
<dbReference type="Proteomes" id="UP001139502">
    <property type="component" value="Unassembled WGS sequence"/>
</dbReference>